<accession>A0A7K7WTV0</accession>
<feature type="domain" description="Coiled-coil SMC6 And NSE5 INteracting (CANIN)" evidence="3">
    <location>
        <begin position="340"/>
        <end position="493"/>
    </location>
</feature>
<comment type="caution">
    <text evidence="4">The sequence shown here is derived from an EMBL/GenBank/DDBJ whole genome shotgun (WGS) entry which is preliminary data.</text>
</comment>
<sequence length="534" mass="56854">MAASASAGGEPLRWYQIPLSSARAPPRTGLFSPRFQAGLQRYQQLRAHKQLRVGRPFTLPPPGLLEAAAAAVTAPPPPTPRRPREPPPTPRPRRHRRRRHRAGPKRADAPSRSVVSADGEAGEDVLGPLRELLLVGDDAVDSLASSPDPLANSLDPLANGADPAGSSADLLAYSPDPLANSPDPPGTHMDPLTIPLDPLATSLDSVATSPDLPGGHPAALANSLEVLLAEQRLFLARFAAKPELLPAVHPGEPVFCTRPPPAPTLDAHGLQPQSTLEQLFLQAPPARQAALVREGHLSLLYRCVPACPLPVLRWLFQVSATCRLCRAPTAPVTPLPPPRQMMAVCPDTANAAGALWDITVHQLRQPWCPTVPEISQAFCCLGADLGALHRQGLLPLELCPARNSRQACAWCSWWRFRGCCGAMRCPPHGLRRAQLLALCVVAQPGCYPDRARLALLTLLCFLALDRTLCCQPLPNLQLLLHCLLEGINDWQQQGAPPPPEPLHDGTAAGRATGHRAAWAGACRGGHNAGGAGGA</sequence>
<dbReference type="OrthoDB" id="6158547at2759"/>
<gene>
    <name evidence="4" type="primary">Fam178b</name>
    <name evidence="4" type="ORF">NOTJUL_R09499</name>
</gene>
<evidence type="ECO:0000259" key="3">
    <source>
        <dbReference type="Pfam" id="PF14816"/>
    </source>
</evidence>
<feature type="non-terminal residue" evidence="4">
    <location>
        <position position="534"/>
    </location>
</feature>
<evidence type="ECO:0000256" key="2">
    <source>
        <dbReference type="SAM" id="MobiDB-lite"/>
    </source>
</evidence>
<reference evidence="4 5" key="1">
    <citation type="submission" date="2019-09" db="EMBL/GenBank/DDBJ databases">
        <title>Bird 10,000 Genomes (B10K) Project - Family phase.</title>
        <authorList>
            <person name="Zhang G."/>
        </authorList>
    </citation>
    <scope>NUCLEOTIDE SEQUENCE [LARGE SCALE GENOMIC DNA]</scope>
    <source>
        <strain evidence="4">B10K-MSB-01</strain>
    </source>
</reference>
<proteinExistence type="inferred from homology"/>
<feature type="region of interest" description="Disordered" evidence="2">
    <location>
        <begin position="54"/>
        <end position="122"/>
    </location>
</feature>
<feature type="region of interest" description="Disordered" evidence="2">
    <location>
        <begin position="154"/>
        <end position="196"/>
    </location>
</feature>
<dbReference type="InterPro" id="IPR044276">
    <property type="entry name" value="CANIN_dom"/>
</dbReference>
<organism evidence="4 5">
    <name type="scientific">Nothocercus julius</name>
    <dbReference type="NCBI Taxonomy" id="2585813"/>
    <lineage>
        <taxon>Eukaryota</taxon>
        <taxon>Metazoa</taxon>
        <taxon>Chordata</taxon>
        <taxon>Craniata</taxon>
        <taxon>Vertebrata</taxon>
        <taxon>Euteleostomi</taxon>
        <taxon>Archelosauria</taxon>
        <taxon>Archosauria</taxon>
        <taxon>Dinosauria</taxon>
        <taxon>Saurischia</taxon>
        <taxon>Theropoda</taxon>
        <taxon>Coelurosauria</taxon>
        <taxon>Aves</taxon>
        <taxon>Palaeognathae</taxon>
        <taxon>Tinamiformes</taxon>
        <taxon>Tinamidae</taxon>
        <taxon>Nothocercus</taxon>
    </lineage>
</organism>
<name>A0A7K7WTV0_9AVES</name>
<evidence type="ECO:0000313" key="4">
    <source>
        <dbReference type="EMBL" id="NXA56716.1"/>
    </source>
</evidence>
<protein>
    <submittedName>
        <fullName evidence="4">F178B protein</fullName>
    </submittedName>
</protein>
<dbReference type="PANTHER" id="PTHR16046:SF11">
    <property type="entry name" value="PROTEIN FAM178B"/>
    <property type="match status" value="1"/>
</dbReference>
<evidence type="ECO:0000256" key="1">
    <source>
        <dbReference type="ARBA" id="ARBA00010311"/>
    </source>
</evidence>
<dbReference type="AlphaFoldDB" id="A0A7K7WTV0"/>
<dbReference type="Pfam" id="PF14816">
    <property type="entry name" value="CANIN"/>
    <property type="match status" value="2"/>
</dbReference>
<dbReference type="PANTHER" id="PTHR16046">
    <property type="entry name" value="SMC5-SMC6 COMPLEX LOCALIZATION FACTOR 2"/>
    <property type="match status" value="1"/>
</dbReference>
<keyword evidence="5" id="KW-1185">Reference proteome</keyword>
<dbReference type="InterPro" id="IPR026161">
    <property type="entry name" value="FAM178"/>
</dbReference>
<feature type="non-terminal residue" evidence="4">
    <location>
        <position position="1"/>
    </location>
</feature>
<evidence type="ECO:0000313" key="5">
    <source>
        <dbReference type="Proteomes" id="UP000531559"/>
    </source>
</evidence>
<dbReference type="Proteomes" id="UP000531559">
    <property type="component" value="Unassembled WGS sequence"/>
</dbReference>
<dbReference type="EMBL" id="VZSV01000414">
    <property type="protein sequence ID" value="NXA56716.1"/>
    <property type="molecule type" value="Genomic_DNA"/>
</dbReference>
<feature type="compositionally biased region" description="Basic residues" evidence="2">
    <location>
        <begin position="91"/>
        <end position="104"/>
    </location>
</feature>
<comment type="similarity">
    <text evidence="1">Belongs to the FAM178 family.</text>
</comment>
<feature type="compositionally biased region" description="Pro residues" evidence="2">
    <location>
        <begin position="74"/>
        <end position="90"/>
    </location>
</feature>
<feature type="compositionally biased region" description="Low complexity" evidence="2">
    <location>
        <begin position="64"/>
        <end position="73"/>
    </location>
</feature>
<feature type="domain" description="Coiled-coil SMC6 And NSE5 INteracting (CANIN)" evidence="3">
    <location>
        <begin position="225"/>
        <end position="319"/>
    </location>
</feature>